<dbReference type="OrthoDB" id="493069at2"/>
<evidence type="ECO:0000313" key="2">
    <source>
        <dbReference type="Proteomes" id="UP000029738"/>
    </source>
</evidence>
<reference evidence="1" key="1">
    <citation type="journal article" date="2015" name="Genome Announc.">
        <title>Draft Genome Sequence of Tolypothrix boutellei Strain VB521301.</title>
        <authorList>
            <person name="Chandrababunaidu M.M."/>
            <person name="Singh D."/>
            <person name="Sen D."/>
            <person name="Bhan S."/>
            <person name="Das S."/>
            <person name="Gupta A."/>
            <person name="Adhikary S.P."/>
            <person name="Tripathy S."/>
        </authorList>
    </citation>
    <scope>NUCLEOTIDE SEQUENCE</scope>
    <source>
        <strain evidence="1">VB521301</strain>
    </source>
</reference>
<organism evidence="1 2">
    <name type="scientific">Tolypothrix bouteillei VB521301</name>
    <dbReference type="NCBI Taxonomy" id="1479485"/>
    <lineage>
        <taxon>Bacteria</taxon>
        <taxon>Bacillati</taxon>
        <taxon>Cyanobacteriota</taxon>
        <taxon>Cyanophyceae</taxon>
        <taxon>Nostocales</taxon>
        <taxon>Tolypothrichaceae</taxon>
        <taxon>Tolypothrix</taxon>
    </lineage>
</organism>
<keyword evidence="2" id="KW-1185">Reference proteome</keyword>
<protein>
    <submittedName>
        <fullName evidence="1">Uncharacterized protein</fullName>
    </submittedName>
</protein>
<evidence type="ECO:0000313" key="1">
    <source>
        <dbReference type="EMBL" id="KAF3884911.1"/>
    </source>
</evidence>
<accession>A0A8S9SX19</accession>
<dbReference type="RefSeq" id="WP_137986475.1">
    <property type="nucleotide sequence ID" value="NZ_JHEG04000001.1"/>
</dbReference>
<gene>
    <name evidence="1" type="ORF">DA73_0400005140</name>
</gene>
<sequence length="188" mass="22059">MGRASQLKKEIREIDNEMHKPVTDDWTDWLCVMPTVPDQVRLWHNRPLRANLDIIAACKSENSNTQNLFEKVNKILARLAPIPIYGYYYGGYNYTYQHQIICTTSSNKIKAIELGLRASGMFAVDESLSDIIKYPKGEQVRQFMQETLQDCKSYIFSFWESGYIYNLGYLQTGDWLGFKHRFWCEYNP</sequence>
<comment type="caution">
    <text evidence="1">The sequence shown here is derived from an EMBL/GenBank/DDBJ whole genome shotgun (WGS) entry which is preliminary data.</text>
</comment>
<reference evidence="1" key="2">
    <citation type="submission" date="2019-11" db="EMBL/GenBank/DDBJ databases">
        <title>Improved Assembly of Tolypothrix boutellei genome.</title>
        <authorList>
            <person name="Sarangi A.N."/>
            <person name="Mukherjee M."/>
            <person name="Ghosh S."/>
            <person name="Singh D."/>
            <person name="Das A."/>
            <person name="Kant S."/>
            <person name="Prusty A."/>
            <person name="Tripathy S."/>
        </authorList>
    </citation>
    <scope>NUCLEOTIDE SEQUENCE</scope>
    <source>
        <strain evidence="1">VB521301</strain>
    </source>
</reference>
<proteinExistence type="predicted"/>
<dbReference type="Proteomes" id="UP000029738">
    <property type="component" value="Unassembled WGS sequence"/>
</dbReference>
<dbReference type="AlphaFoldDB" id="A0A8S9SX19"/>
<name>A0A8S9SX19_9CYAN</name>
<dbReference type="EMBL" id="JHEG04000001">
    <property type="protein sequence ID" value="KAF3884911.1"/>
    <property type="molecule type" value="Genomic_DNA"/>
</dbReference>